<dbReference type="Proteomes" id="UP000463224">
    <property type="component" value="Unassembled WGS sequence"/>
</dbReference>
<dbReference type="EMBL" id="WPHG01000003">
    <property type="protein sequence ID" value="MVA98079.1"/>
    <property type="molecule type" value="Genomic_DNA"/>
</dbReference>
<comment type="caution">
    <text evidence="5">The sequence shown here is derived from an EMBL/GenBank/DDBJ whole genome shotgun (WGS) entry which is preliminary data.</text>
</comment>
<keyword evidence="1" id="KW-0805">Transcription regulation</keyword>
<name>A0A844QK79_9HYPH</name>
<dbReference type="InterPro" id="IPR023187">
    <property type="entry name" value="Tscrpt_reg_MarR-type_CS"/>
</dbReference>
<dbReference type="PRINTS" id="PR00598">
    <property type="entry name" value="HTHMARR"/>
</dbReference>
<keyword evidence="2" id="KW-0238">DNA-binding</keyword>
<dbReference type="PROSITE" id="PS50995">
    <property type="entry name" value="HTH_MARR_2"/>
    <property type="match status" value="1"/>
</dbReference>
<dbReference type="GO" id="GO:0006950">
    <property type="term" value="P:response to stress"/>
    <property type="evidence" value="ECO:0007669"/>
    <property type="project" value="TreeGrafter"/>
</dbReference>
<keyword evidence="3" id="KW-0804">Transcription</keyword>
<evidence type="ECO:0000256" key="2">
    <source>
        <dbReference type="ARBA" id="ARBA00023125"/>
    </source>
</evidence>
<dbReference type="Pfam" id="PF01047">
    <property type="entry name" value="MarR"/>
    <property type="match status" value="1"/>
</dbReference>
<evidence type="ECO:0000313" key="6">
    <source>
        <dbReference type="Proteomes" id="UP000463224"/>
    </source>
</evidence>
<dbReference type="AlphaFoldDB" id="A0A844QK79"/>
<proteinExistence type="predicted"/>
<dbReference type="PANTHER" id="PTHR33164">
    <property type="entry name" value="TRANSCRIPTIONAL REGULATOR, MARR FAMILY"/>
    <property type="match status" value="1"/>
</dbReference>
<dbReference type="PROSITE" id="PS01117">
    <property type="entry name" value="HTH_MARR_1"/>
    <property type="match status" value="1"/>
</dbReference>
<dbReference type="GO" id="GO:0003700">
    <property type="term" value="F:DNA-binding transcription factor activity"/>
    <property type="evidence" value="ECO:0007669"/>
    <property type="project" value="InterPro"/>
</dbReference>
<gene>
    <name evidence="5" type="ORF">GN330_12580</name>
</gene>
<protein>
    <submittedName>
        <fullName evidence="5">MarR family transcriptional regulator</fullName>
    </submittedName>
</protein>
<dbReference type="InterPro" id="IPR000835">
    <property type="entry name" value="HTH_MarR-typ"/>
</dbReference>
<organism evidence="5 6">
    <name type="scientific">Nitratireductor arenosus</name>
    <dbReference type="NCBI Taxonomy" id="2682096"/>
    <lineage>
        <taxon>Bacteria</taxon>
        <taxon>Pseudomonadati</taxon>
        <taxon>Pseudomonadota</taxon>
        <taxon>Alphaproteobacteria</taxon>
        <taxon>Hyphomicrobiales</taxon>
        <taxon>Phyllobacteriaceae</taxon>
        <taxon>Nitratireductor</taxon>
    </lineage>
</organism>
<dbReference type="PANTHER" id="PTHR33164:SF57">
    <property type="entry name" value="MARR-FAMILY TRANSCRIPTIONAL REGULATOR"/>
    <property type="match status" value="1"/>
</dbReference>
<dbReference type="SUPFAM" id="SSF46785">
    <property type="entry name" value="Winged helix' DNA-binding domain"/>
    <property type="match status" value="1"/>
</dbReference>
<feature type="domain" description="HTH marR-type" evidence="4">
    <location>
        <begin position="68"/>
        <end position="197"/>
    </location>
</feature>
<evidence type="ECO:0000256" key="3">
    <source>
        <dbReference type="ARBA" id="ARBA00023163"/>
    </source>
</evidence>
<dbReference type="InterPro" id="IPR036388">
    <property type="entry name" value="WH-like_DNA-bd_sf"/>
</dbReference>
<evidence type="ECO:0000259" key="4">
    <source>
        <dbReference type="PROSITE" id="PS50995"/>
    </source>
</evidence>
<evidence type="ECO:0000313" key="5">
    <source>
        <dbReference type="EMBL" id="MVA98079.1"/>
    </source>
</evidence>
<evidence type="ECO:0000256" key="1">
    <source>
        <dbReference type="ARBA" id="ARBA00023015"/>
    </source>
</evidence>
<accession>A0A844QK79</accession>
<dbReference type="InterPro" id="IPR039422">
    <property type="entry name" value="MarR/SlyA-like"/>
</dbReference>
<keyword evidence="6" id="KW-1185">Reference proteome</keyword>
<reference evidence="5 6" key="1">
    <citation type="submission" date="2019-12" db="EMBL/GenBank/DDBJ databases">
        <title>Nitratireductor arenosus sp. nov., Isolated from sea sand, Jeju island, South Korea.</title>
        <authorList>
            <person name="Kim W."/>
        </authorList>
    </citation>
    <scope>NUCLEOTIDE SEQUENCE [LARGE SCALE GENOMIC DNA]</scope>
    <source>
        <strain evidence="5 6">CAU 1489</strain>
    </source>
</reference>
<dbReference type="SMART" id="SM00347">
    <property type="entry name" value="HTH_MARR"/>
    <property type="match status" value="1"/>
</dbReference>
<dbReference type="InterPro" id="IPR036390">
    <property type="entry name" value="WH_DNA-bd_sf"/>
</dbReference>
<sequence length="204" mass="22780">MNGAPGRSVLLCGKAHIIHIIANQDVAVVTGVWRGQPEGKRALATDEMVETDGDARVPRPDEPLVDAPEYLISFLQRLNRDQMETALRASGLKLTGWRILSCLDERGPMSLLDLAELSVIERTVTSRLVDRLIADGLVSKQAFSHDKRISIVAITGKGRDLLRASNLGVRNLRAQLFRDFSDDEYRQLCRLLQRLKANAQSLRR</sequence>
<dbReference type="Gene3D" id="1.10.10.10">
    <property type="entry name" value="Winged helix-like DNA-binding domain superfamily/Winged helix DNA-binding domain"/>
    <property type="match status" value="1"/>
</dbReference>
<dbReference type="GO" id="GO:0003677">
    <property type="term" value="F:DNA binding"/>
    <property type="evidence" value="ECO:0007669"/>
    <property type="project" value="UniProtKB-KW"/>
</dbReference>